<name>A0A1V3BUX6_9ACTN</name>
<dbReference type="RefSeq" id="WP_077688796.1">
    <property type="nucleotide sequence ID" value="NZ_MCOK01000001.1"/>
</dbReference>
<dbReference type="OrthoDB" id="9998989at2"/>
<keyword evidence="2" id="KW-1185">Reference proteome</keyword>
<comment type="caution">
    <text evidence="1">The sequence shown here is derived from an EMBL/GenBank/DDBJ whole genome shotgun (WGS) entry which is preliminary data.</text>
</comment>
<sequence length="176" mass="19783">MNDLSLLRRFFDPKQYPELLRPLQALEEIGDADLLKRVVAAAMAQQRLERLAKHGIKVSPEWRCPCYLRDSRGHLHRRREKERNNLGGICYDFGGGHTTGGMVDHGRSWIRDRERVALTLEPYSEVAAEDFATAAASLAADDLVMSVCSCCSTHFPGMTSLIVISRVEEGPLHYCP</sequence>
<reference evidence="2" key="1">
    <citation type="submission" date="2016-08" db="EMBL/GenBank/DDBJ databases">
        <authorList>
            <person name="Tokovenko B."/>
            <person name="Kalinowski J."/>
        </authorList>
    </citation>
    <scope>NUCLEOTIDE SEQUENCE [LARGE SCALE GENOMIC DNA]</scope>
    <source>
        <strain evidence="2">UTMC102</strain>
    </source>
</reference>
<evidence type="ECO:0000313" key="2">
    <source>
        <dbReference type="Proteomes" id="UP000189004"/>
    </source>
</evidence>
<protein>
    <submittedName>
        <fullName evidence="1">Uncharacterized protein</fullName>
    </submittedName>
</protein>
<accession>A0A1V3BUX6</accession>
<dbReference type="Proteomes" id="UP000189004">
    <property type="component" value="Unassembled WGS sequence"/>
</dbReference>
<proteinExistence type="predicted"/>
<gene>
    <name evidence="1" type="ORF">NOSIN_00225</name>
</gene>
<dbReference type="AlphaFoldDB" id="A0A1V3BUX6"/>
<evidence type="ECO:0000313" key="1">
    <source>
        <dbReference type="EMBL" id="OOC52454.1"/>
    </source>
</evidence>
<dbReference type="EMBL" id="MCOK01000001">
    <property type="protein sequence ID" value="OOC52454.1"/>
    <property type="molecule type" value="Genomic_DNA"/>
</dbReference>
<organism evidence="1 2">
    <name type="scientific">Nocardiopsis sinuspersici</name>
    <dbReference type="NCBI Taxonomy" id="501010"/>
    <lineage>
        <taxon>Bacteria</taxon>
        <taxon>Bacillati</taxon>
        <taxon>Actinomycetota</taxon>
        <taxon>Actinomycetes</taxon>
        <taxon>Streptosporangiales</taxon>
        <taxon>Nocardiopsidaceae</taxon>
        <taxon>Nocardiopsis</taxon>
    </lineage>
</organism>